<feature type="non-terminal residue" evidence="2">
    <location>
        <position position="470"/>
    </location>
</feature>
<organism evidence="2 3">
    <name type="scientific">Dentiscutata erythropus</name>
    <dbReference type="NCBI Taxonomy" id="1348616"/>
    <lineage>
        <taxon>Eukaryota</taxon>
        <taxon>Fungi</taxon>
        <taxon>Fungi incertae sedis</taxon>
        <taxon>Mucoromycota</taxon>
        <taxon>Glomeromycotina</taxon>
        <taxon>Glomeromycetes</taxon>
        <taxon>Diversisporales</taxon>
        <taxon>Gigasporaceae</taxon>
        <taxon>Dentiscutata</taxon>
    </lineage>
</organism>
<evidence type="ECO:0000313" key="3">
    <source>
        <dbReference type="Proteomes" id="UP000789405"/>
    </source>
</evidence>
<comment type="caution">
    <text evidence="2">The sequence shown here is derived from an EMBL/GenBank/DDBJ whole genome shotgun (WGS) entry which is preliminary data.</text>
</comment>
<feature type="compositionally biased region" description="Basic and acidic residues" evidence="1">
    <location>
        <begin position="150"/>
        <end position="172"/>
    </location>
</feature>
<feature type="compositionally biased region" description="Basic and acidic residues" evidence="1">
    <location>
        <begin position="10"/>
        <end position="26"/>
    </location>
</feature>
<feature type="compositionally biased region" description="Polar residues" evidence="1">
    <location>
        <begin position="175"/>
        <end position="194"/>
    </location>
</feature>
<evidence type="ECO:0000256" key="1">
    <source>
        <dbReference type="SAM" id="MobiDB-lite"/>
    </source>
</evidence>
<reference evidence="2" key="1">
    <citation type="submission" date="2021-06" db="EMBL/GenBank/DDBJ databases">
        <authorList>
            <person name="Kallberg Y."/>
            <person name="Tangrot J."/>
            <person name="Rosling A."/>
        </authorList>
    </citation>
    <scope>NUCLEOTIDE SEQUENCE</scope>
    <source>
        <strain evidence="2">MA453B</strain>
    </source>
</reference>
<evidence type="ECO:0000313" key="2">
    <source>
        <dbReference type="EMBL" id="CAG8655746.1"/>
    </source>
</evidence>
<dbReference type="Proteomes" id="UP000789405">
    <property type="component" value="Unassembled WGS sequence"/>
</dbReference>
<keyword evidence="3" id="KW-1185">Reference proteome</keyword>
<feature type="compositionally biased region" description="Polar residues" evidence="1">
    <location>
        <begin position="105"/>
        <end position="129"/>
    </location>
</feature>
<name>A0A9N9H8U9_9GLOM</name>
<feature type="region of interest" description="Disordered" evidence="1">
    <location>
        <begin position="100"/>
        <end position="211"/>
    </location>
</feature>
<gene>
    <name evidence="2" type="ORF">DERYTH_LOCUS10431</name>
</gene>
<dbReference type="EMBL" id="CAJVPY010006072">
    <property type="protein sequence ID" value="CAG8655746.1"/>
    <property type="molecule type" value="Genomic_DNA"/>
</dbReference>
<protein>
    <submittedName>
        <fullName evidence="2">26507_t:CDS:1</fullName>
    </submittedName>
</protein>
<accession>A0A9N9H8U9</accession>
<feature type="region of interest" description="Disordered" evidence="1">
    <location>
        <begin position="1"/>
        <end position="38"/>
    </location>
</feature>
<proteinExistence type="predicted"/>
<sequence>SAPKTPALPSKERQSSQKSTSDHYQEIEIDEDNEQYLDKDNYEEALNDTRRKVRKIALVRVQKHSINSSAPRALPPKKNNQYREIEIDKDNEQYLDEDNYKEKSSQNCSHKSSAPRASTLPSKKNNQYQEIEIDEDAPRASTLPSKKNNQYREIEIDENNKQYSGEDNHKETSVPVRTQTRNTIDPASRASTFPSKEGKSSQKTINNAGSHELNITEILSTSSSKHAIKNSTSKTSCAEITASSLMAAALSTKSTSSFIIEDESNSDSYDLMQNSLDTLRNAFNEFELLINIQDVMTAKILNNSNENEISSNLTHLHNSTHYRQEINKELIVQVCSISKANERMPALVRDLGCCFDNYRYKLHVSIMSLAEKGEPSDDNLSEFITKEVWKQVLSLHLKVTDQQALMKNLETFMKLGVFVRQAVKAVIIAESSKLDTKTAIRKCDNITINLKIPTKLGIVKSLPVKDLLNC</sequence>
<dbReference type="AlphaFoldDB" id="A0A9N9H8U9"/>